<dbReference type="Pfam" id="PF00497">
    <property type="entry name" value="SBP_bac_3"/>
    <property type="match status" value="1"/>
</dbReference>
<sequence>MIMSRLKVTSLKTKGRMKAITVLAALACGVVPFLSLGLAPLPVQAQALPSQQSVPVLFDARARLPKPDLSVLLRLRFLTTVDFPPFSFLDQTGHLTGYNIDLVREICRELDVEAKCEVQAVPFSDMEIALLSKHGDAAVAGMAVTAGLRRDFAFSRPYLMLPARFIVLRDTLGKADTPAALAGKPVGIVNGTAQEAMLKAFFPAIVPVGFADQAALMDALKQKKIQAAFADGLQLSFWLASPSSAQCCAFLGGPFLSQQFLGEGMTIMVRKEDGFLAAAFDYALVSLSRKGRLDELSRRYFAEGFY</sequence>
<comment type="caution">
    <text evidence="4">The sequence shown here is derived from an EMBL/GenBank/DDBJ whole genome shotgun (WGS) entry which is preliminary data.</text>
</comment>
<evidence type="ECO:0000259" key="3">
    <source>
        <dbReference type="SMART" id="SM00062"/>
    </source>
</evidence>
<dbReference type="RefSeq" id="WP_156592906.1">
    <property type="nucleotide sequence ID" value="NZ_WPHU01000013.1"/>
</dbReference>
<dbReference type="Gene3D" id="3.40.190.10">
    <property type="entry name" value="Periplasmic binding protein-like II"/>
    <property type="match status" value="2"/>
</dbReference>
<proteinExistence type="predicted"/>
<name>A0A7K1RM69_AGRVI</name>
<evidence type="ECO:0000313" key="5">
    <source>
        <dbReference type="Proteomes" id="UP000440716"/>
    </source>
</evidence>
<dbReference type="SMART" id="SM00062">
    <property type="entry name" value="PBPb"/>
    <property type="match status" value="1"/>
</dbReference>
<dbReference type="SUPFAM" id="SSF53850">
    <property type="entry name" value="Periplasmic binding protein-like II"/>
    <property type="match status" value="1"/>
</dbReference>
<dbReference type="AlphaFoldDB" id="A0A7K1RM69"/>
<dbReference type="EMBL" id="WPHU01000013">
    <property type="protein sequence ID" value="MVA59126.1"/>
    <property type="molecule type" value="Genomic_DNA"/>
</dbReference>
<accession>A0A7K1RM69</accession>
<keyword evidence="2" id="KW-0732">Signal</keyword>
<dbReference type="Proteomes" id="UP000440716">
    <property type="component" value="Unassembled WGS sequence"/>
</dbReference>
<feature type="domain" description="Solute-binding protein family 3/N-terminal" evidence="3">
    <location>
        <begin position="74"/>
        <end position="304"/>
    </location>
</feature>
<dbReference type="PANTHER" id="PTHR35936:SF35">
    <property type="entry name" value="L-CYSTINE-BINDING PROTEIN TCYJ"/>
    <property type="match status" value="1"/>
</dbReference>
<dbReference type="PANTHER" id="PTHR35936">
    <property type="entry name" value="MEMBRANE-BOUND LYTIC MUREIN TRANSGLYCOSYLASE F"/>
    <property type="match status" value="1"/>
</dbReference>
<reference evidence="4 5" key="1">
    <citation type="submission" date="2019-12" db="EMBL/GenBank/DDBJ databases">
        <title>Whole-genome sequencing of Allorhizobium vitis.</title>
        <authorList>
            <person name="Gan H.M."/>
            <person name="Szegedi E."/>
            <person name="Burr T."/>
            <person name="Savka M.A."/>
        </authorList>
    </citation>
    <scope>NUCLEOTIDE SEQUENCE [LARGE SCALE GENOMIC DNA]</scope>
    <source>
        <strain evidence="4 5">CG415</strain>
    </source>
</reference>
<protein>
    <submittedName>
        <fullName evidence="4">Transporter substrate-binding domain-containing protein</fullName>
    </submittedName>
</protein>
<dbReference type="GO" id="GO:0042597">
    <property type="term" value="C:periplasmic space"/>
    <property type="evidence" value="ECO:0007669"/>
    <property type="project" value="UniProtKB-SubCell"/>
</dbReference>
<dbReference type="InterPro" id="IPR001638">
    <property type="entry name" value="Solute-binding_3/MltF_N"/>
</dbReference>
<evidence type="ECO:0000256" key="2">
    <source>
        <dbReference type="ARBA" id="ARBA00022729"/>
    </source>
</evidence>
<gene>
    <name evidence="4" type="ORF">GOZ88_23760</name>
</gene>
<organism evidence="4 5">
    <name type="scientific">Agrobacterium vitis</name>
    <name type="common">Rhizobium vitis</name>
    <dbReference type="NCBI Taxonomy" id="373"/>
    <lineage>
        <taxon>Bacteria</taxon>
        <taxon>Pseudomonadati</taxon>
        <taxon>Pseudomonadota</taxon>
        <taxon>Alphaproteobacteria</taxon>
        <taxon>Hyphomicrobiales</taxon>
        <taxon>Rhizobiaceae</taxon>
        <taxon>Rhizobium/Agrobacterium group</taxon>
        <taxon>Agrobacterium</taxon>
    </lineage>
</organism>
<comment type="subcellular location">
    <subcellularLocation>
        <location evidence="1">Periplasm</location>
    </subcellularLocation>
</comment>
<evidence type="ECO:0000313" key="4">
    <source>
        <dbReference type="EMBL" id="MVA59126.1"/>
    </source>
</evidence>
<evidence type="ECO:0000256" key="1">
    <source>
        <dbReference type="ARBA" id="ARBA00004418"/>
    </source>
</evidence>